<dbReference type="Pfam" id="PF00392">
    <property type="entry name" value="GntR"/>
    <property type="match status" value="1"/>
</dbReference>
<name>A0AAE3VM20_9HYPH</name>
<dbReference type="GO" id="GO:0003700">
    <property type="term" value="F:DNA-binding transcription factor activity"/>
    <property type="evidence" value="ECO:0007669"/>
    <property type="project" value="InterPro"/>
</dbReference>
<organism evidence="5 6">
    <name type="scientific">Amorphus orientalis</name>
    <dbReference type="NCBI Taxonomy" id="649198"/>
    <lineage>
        <taxon>Bacteria</taxon>
        <taxon>Pseudomonadati</taxon>
        <taxon>Pseudomonadota</taxon>
        <taxon>Alphaproteobacteria</taxon>
        <taxon>Hyphomicrobiales</taxon>
        <taxon>Amorphaceae</taxon>
        <taxon>Amorphus</taxon>
    </lineage>
</organism>
<feature type="domain" description="HTH gntR-type" evidence="4">
    <location>
        <begin position="41"/>
        <end position="108"/>
    </location>
</feature>
<dbReference type="GO" id="GO:0003677">
    <property type="term" value="F:DNA binding"/>
    <property type="evidence" value="ECO:0007669"/>
    <property type="project" value="UniProtKB-KW"/>
</dbReference>
<protein>
    <submittedName>
        <fullName evidence="5">DNA-binding GntR family transcriptional regulator</fullName>
    </submittedName>
</protein>
<comment type="caution">
    <text evidence="5">The sequence shown here is derived from an EMBL/GenBank/DDBJ whole genome shotgun (WGS) entry which is preliminary data.</text>
</comment>
<dbReference type="SMART" id="SM00895">
    <property type="entry name" value="FCD"/>
    <property type="match status" value="1"/>
</dbReference>
<dbReference type="InterPro" id="IPR011711">
    <property type="entry name" value="GntR_C"/>
</dbReference>
<reference evidence="5" key="1">
    <citation type="submission" date="2023-07" db="EMBL/GenBank/DDBJ databases">
        <title>Genomic Encyclopedia of Type Strains, Phase IV (KMG-IV): sequencing the most valuable type-strain genomes for metagenomic binning, comparative biology and taxonomic classification.</title>
        <authorList>
            <person name="Goeker M."/>
        </authorList>
    </citation>
    <scope>NUCLEOTIDE SEQUENCE</scope>
    <source>
        <strain evidence="5">DSM 21202</strain>
    </source>
</reference>
<keyword evidence="3" id="KW-0804">Transcription</keyword>
<dbReference type="PANTHER" id="PTHR43537">
    <property type="entry name" value="TRANSCRIPTIONAL REGULATOR, GNTR FAMILY"/>
    <property type="match status" value="1"/>
</dbReference>
<dbReference type="Gene3D" id="1.20.120.530">
    <property type="entry name" value="GntR ligand-binding domain-like"/>
    <property type="match status" value="1"/>
</dbReference>
<evidence type="ECO:0000313" key="5">
    <source>
        <dbReference type="EMBL" id="MDQ0314536.1"/>
    </source>
</evidence>
<dbReference type="Pfam" id="PF07729">
    <property type="entry name" value="FCD"/>
    <property type="match status" value="1"/>
</dbReference>
<proteinExistence type="predicted"/>
<dbReference type="SUPFAM" id="SSF48008">
    <property type="entry name" value="GntR ligand-binding domain-like"/>
    <property type="match status" value="1"/>
</dbReference>
<evidence type="ECO:0000256" key="2">
    <source>
        <dbReference type="ARBA" id="ARBA00023125"/>
    </source>
</evidence>
<sequence>MSTMIVATSIERYGSPIWSQAHEEPSAEMSETGTRPARRKPQAWAEIYESLQGAILLGRLKPRERLVEDDLILRFEATRHAVRRALDELEREGLVLRQPNRGAQVRDYSRKEVEDLYEIRTALETLAASRMERPVAPEFIEELKALADKHREASADKRYLDLSRLNNAFHEKLYSGAGNPELSAAIRHYSVMTQPIRSRGFSSQDLRETAIAEHFAMIAALEAGHLDRLVELCRDHIRWPKEYYLSSNEAAEDVADALKLSIVGS</sequence>
<dbReference type="CDD" id="cd07377">
    <property type="entry name" value="WHTH_GntR"/>
    <property type="match status" value="1"/>
</dbReference>
<dbReference type="PANTHER" id="PTHR43537:SF49">
    <property type="entry name" value="TRANSCRIPTIONAL REGULATORY PROTEIN"/>
    <property type="match status" value="1"/>
</dbReference>
<dbReference type="InterPro" id="IPR008920">
    <property type="entry name" value="TF_FadR/GntR_C"/>
</dbReference>
<dbReference type="SMART" id="SM00345">
    <property type="entry name" value="HTH_GNTR"/>
    <property type="match status" value="1"/>
</dbReference>
<keyword evidence="1" id="KW-0805">Transcription regulation</keyword>
<dbReference type="InterPro" id="IPR036388">
    <property type="entry name" value="WH-like_DNA-bd_sf"/>
</dbReference>
<keyword evidence="6" id="KW-1185">Reference proteome</keyword>
<dbReference type="InterPro" id="IPR036390">
    <property type="entry name" value="WH_DNA-bd_sf"/>
</dbReference>
<dbReference type="Gene3D" id="1.10.10.10">
    <property type="entry name" value="Winged helix-like DNA-binding domain superfamily/Winged helix DNA-binding domain"/>
    <property type="match status" value="1"/>
</dbReference>
<dbReference type="SUPFAM" id="SSF46785">
    <property type="entry name" value="Winged helix' DNA-binding domain"/>
    <property type="match status" value="1"/>
</dbReference>
<evidence type="ECO:0000256" key="3">
    <source>
        <dbReference type="ARBA" id="ARBA00023163"/>
    </source>
</evidence>
<evidence type="ECO:0000313" key="6">
    <source>
        <dbReference type="Proteomes" id="UP001229244"/>
    </source>
</evidence>
<dbReference type="PROSITE" id="PS50949">
    <property type="entry name" value="HTH_GNTR"/>
    <property type="match status" value="1"/>
</dbReference>
<evidence type="ECO:0000259" key="4">
    <source>
        <dbReference type="PROSITE" id="PS50949"/>
    </source>
</evidence>
<dbReference type="AlphaFoldDB" id="A0AAE3VM20"/>
<gene>
    <name evidence="5" type="ORF">J2S73_000973</name>
</gene>
<dbReference type="EMBL" id="JAUSUL010000001">
    <property type="protein sequence ID" value="MDQ0314536.1"/>
    <property type="molecule type" value="Genomic_DNA"/>
</dbReference>
<evidence type="ECO:0000256" key="1">
    <source>
        <dbReference type="ARBA" id="ARBA00023015"/>
    </source>
</evidence>
<accession>A0AAE3VM20</accession>
<dbReference type="Proteomes" id="UP001229244">
    <property type="component" value="Unassembled WGS sequence"/>
</dbReference>
<dbReference type="InterPro" id="IPR000524">
    <property type="entry name" value="Tscrpt_reg_HTH_GntR"/>
</dbReference>
<keyword evidence="2 5" id="KW-0238">DNA-binding</keyword>
<dbReference type="RefSeq" id="WP_306884315.1">
    <property type="nucleotide sequence ID" value="NZ_JAUSUL010000001.1"/>
</dbReference>